<evidence type="ECO:0000313" key="3">
    <source>
        <dbReference type="EMBL" id="KAK8939260.1"/>
    </source>
</evidence>
<accession>A0AAP0BK36</accession>
<feature type="transmembrane region" description="Helical" evidence="1">
    <location>
        <begin position="162"/>
        <end position="179"/>
    </location>
</feature>
<sequence length="247" mass="28130">MSGEATDVEITVKAVGPFCPSRIRVPAYVKVSDLKTLVASDRRLPVERLKLVLHGKTLQERKNGEDEDAIVRLENGDSLMVAVMPKPPAKHLREDDDNDDDLKFHIPQSTTRWKRKLFYLLHERLRLPDVVLIAVFSISLKAWAGIILWFLFAPVAHRWDVGPLYILGTGFLVILLNLGKRQNGELRGVLTHRLRCWRVTLRSRVRVLEAASCKNAGAYSIFNEDFRELPGTLNADRLDRDIRAGQF</sequence>
<dbReference type="PANTHER" id="PTHR13527">
    <property type="entry name" value="SAYSVFN DOMAIN-CONTAINING PROTEIN 1"/>
    <property type="match status" value="1"/>
</dbReference>
<reference evidence="3 4" key="1">
    <citation type="journal article" date="2022" name="Nat. Plants">
        <title>Genomes of leafy and leafless Platanthera orchids illuminate the evolution of mycoheterotrophy.</title>
        <authorList>
            <person name="Li M.H."/>
            <person name="Liu K.W."/>
            <person name="Li Z."/>
            <person name="Lu H.C."/>
            <person name="Ye Q.L."/>
            <person name="Zhang D."/>
            <person name="Wang J.Y."/>
            <person name="Li Y.F."/>
            <person name="Zhong Z.M."/>
            <person name="Liu X."/>
            <person name="Yu X."/>
            <person name="Liu D.K."/>
            <person name="Tu X.D."/>
            <person name="Liu B."/>
            <person name="Hao Y."/>
            <person name="Liao X.Y."/>
            <person name="Jiang Y.T."/>
            <person name="Sun W.H."/>
            <person name="Chen J."/>
            <person name="Chen Y.Q."/>
            <person name="Ai Y."/>
            <person name="Zhai J.W."/>
            <person name="Wu S.S."/>
            <person name="Zhou Z."/>
            <person name="Hsiao Y.Y."/>
            <person name="Wu W.L."/>
            <person name="Chen Y.Y."/>
            <person name="Lin Y.F."/>
            <person name="Hsu J.L."/>
            <person name="Li C.Y."/>
            <person name="Wang Z.W."/>
            <person name="Zhao X."/>
            <person name="Zhong W.Y."/>
            <person name="Ma X.K."/>
            <person name="Ma L."/>
            <person name="Huang J."/>
            <person name="Chen G.Z."/>
            <person name="Huang M.Z."/>
            <person name="Huang L."/>
            <person name="Peng D.H."/>
            <person name="Luo Y.B."/>
            <person name="Zou S.Q."/>
            <person name="Chen S.P."/>
            <person name="Lan S."/>
            <person name="Tsai W.C."/>
            <person name="Van de Peer Y."/>
            <person name="Liu Z.J."/>
        </authorList>
    </citation>
    <scope>NUCLEOTIDE SEQUENCE [LARGE SCALE GENOMIC DNA]</scope>
    <source>
        <strain evidence="3">Lor287</strain>
    </source>
</reference>
<dbReference type="PANTHER" id="PTHR13527:SF0">
    <property type="entry name" value="SAYSVFN DOMAIN-CONTAINING PROTEIN 1"/>
    <property type="match status" value="1"/>
</dbReference>
<dbReference type="Gene3D" id="3.10.20.90">
    <property type="entry name" value="Phosphatidylinositol 3-kinase Catalytic Subunit, Chain A, domain 1"/>
    <property type="match status" value="1"/>
</dbReference>
<dbReference type="PROSITE" id="PS50053">
    <property type="entry name" value="UBIQUITIN_2"/>
    <property type="match status" value="1"/>
</dbReference>
<dbReference type="Pfam" id="PF10260">
    <property type="entry name" value="SAYSvFN"/>
    <property type="match status" value="2"/>
</dbReference>
<dbReference type="InterPro" id="IPR039159">
    <property type="entry name" value="SAYSD1"/>
</dbReference>
<proteinExistence type="predicted"/>
<evidence type="ECO:0000313" key="4">
    <source>
        <dbReference type="Proteomes" id="UP001418222"/>
    </source>
</evidence>
<dbReference type="SUPFAM" id="SSF54236">
    <property type="entry name" value="Ubiquitin-like"/>
    <property type="match status" value="1"/>
</dbReference>
<dbReference type="Proteomes" id="UP001418222">
    <property type="component" value="Unassembled WGS sequence"/>
</dbReference>
<feature type="domain" description="Ubiquitin-like" evidence="2">
    <location>
        <begin position="8"/>
        <end position="62"/>
    </location>
</feature>
<feature type="transmembrane region" description="Helical" evidence="1">
    <location>
        <begin position="130"/>
        <end position="156"/>
    </location>
</feature>
<dbReference type="EMBL" id="JBBWWQ010000009">
    <property type="protein sequence ID" value="KAK8939260.1"/>
    <property type="molecule type" value="Genomic_DNA"/>
</dbReference>
<keyword evidence="1" id="KW-1133">Transmembrane helix</keyword>
<evidence type="ECO:0000256" key="1">
    <source>
        <dbReference type="SAM" id="Phobius"/>
    </source>
</evidence>
<gene>
    <name evidence="3" type="ORF">KSP39_PZI011310</name>
</gene>
<keyword evidence="1" id="KW-0472">Membrane</keyword>
<protein>
    <recommendedName>
        <fullName evidence="2">Ubiquitin-like domain-containing protein</fullName>
    </recommendedName>
</protein>
<name>A0AAP0BK36_9ASPA</name>
<comment type="caution">
    <text evidence="3">The sequence shown here is derived from an EMBL/GenBank/DDBJ whole genome shotgun (WGS) entry which is preliminary data.</text>
</comment>
<keyword evidence="1" id="KW-0812">Transmembrane</keyword>
<dbReference type="InterPro" id="IPR029071">
    <property type="entry name" value="Ubiquitin-like_domsf"/>
</dbReference>
<evidence type="ECO:0000259" key="2">
    <source>
        <dbReference type="PROSITE" id="PS50053"/>
    </source>
</evidence>
<dbReference type="AlphaFoldDB" id="A0AAP0BK36"/>
<dbReference type="InterPro" id="IPR019387">
    <property type="entry name" value="SAYSvFN_dom"/>
</dbReference>
<organism evidence="3 4">
    <name type="scientific">Platanthera zijinensis</name>
    <dbReference type="NCBI Taxonomy" id="2320716"/>
    <lineage>
        <taxon>Eukaryota</taxon>
        <taxon>Viridiplantae</taxon>
        <taxon>Streptophyta</taxon>
        <taxon>Embryophyta</taxon>
        <taxon>Tracheophyta</taxon>
        <taxon>Spermatophyta</taxon>
        <taxon>Magnoliopsida</taxon>
        <taxon>Liliopsida</taxon>
        <taxon>Asparagales</taxon>
        <taxon>Orchidaceae</taxon>
        <taxon>Orchidoideae</taxon>
        <taxon>Orchideae</taxon>
        <taxon>Orchidinae</taxon>
        <taxon>Platanthera</taxon>
    </lineage>
</organism>
<dbReference type="InterPro" id="IPR000626">
    <property type="entry name" value="Ubiquitin-like_dom"/>
</dbReference>
<keyword evidence="4" id="KW-1185">Reference proteome</keyword>